<dbReference type="EMBL" id="WIXE01006438">
    <property type="protein sequence ID" value="KAK5981287.1"/>
    <property type="molecule type" value="Genomic_DNA"/>
</dbReference>
<proteinExistence type="predicted"/>
<reference evidence="1 2" key="1">
    <citation type="submission" date="2019-10" db="EMBL/GenBank/DDBJ databases">
        <title>Assembly and Annotation for the nematode Trichostrongylus colubriformis.</title>
        <authorList>
            <person name="Martin J."/>
        </authorList>
    </citation>
    <scope>NUCLEOTIDE SEQUENCE [LARGE SCALE GENOMIC DNA]</scope>
    <source>
        <strain evidence="1">G859</strain>
        <tissue evidence="1">Whole worm</tissue>
    </source>
</reference>
<gene>
    <name evidence="1" type="ORF">GCK32_017229</name>
</gene>
<dbReference type="Pfam" id="PF00657">
    <property type="entry name" value="Lipase_GDSL"/>
    <property type="match status" value="1"/>
</dbReference>
<dbReference type="GO" id="GO:0004620">
    <property type="term" value="F:phospholipase activity"/>
    <property type="evidence" value="ECO:0007669"/>
    <property type="project" value="InterPro"/>
</dbReference>
<dbReference type="SUPFAM" id="SSF52266">
    <property type="entry name" value="SGNH hydrolase"/>
    <property type="match status" value="1"/>
</dbReference>
<comment type="caution">
    <text evidence="1">The sequence shown here is derived from an EMBL/GenBank/DDBJ whole genome shotgun (WGS) entry which is preliminary data.</text>
</comment>
<protein>
    <submittedName>
        <fullName evidence="1">Uncharacterized protein</fullName>
    </submittedName>
</protein>
<evidence type="ECO:0000313" key="2">
    <source>
        <dbReference type="Proteomes" id="UP001331761"/>
    </source>
</evidence>
<accession>A0AAN8ITT2</accession>
<keyword evidence="2" id="KW-1185">Reference proteome</keyword>
<feature type="non-terminal residue" evidence="1">
    <location>
        <position position="1"/>
    </location>
</feature>
<name>A0AAN8ITT2_TRICO</name>
<dbReference type="GO" id="GO:0006644">
    <property type="term" value="P:phospholipid metabolic process"/>
    <property type="evidence" value="ECO:0007669"/>
    <property type="project" value="TreeGrafter"/>
</dbReference>
<dbReference type="Proteomes" id="UP001331761">
    <property type="component" value="Unassembled WGS sequence"/>
</dbReference>
<sequence>HLLNAGVKAGNGANAYGPLAVLKEYRGLAFPIGGDMTLEEHITIPNVLRKFNPNLFGYSTGVGNWNSWEVSKLNMAVPGSEAKDMPVQAQRLVDAMRKHPEINITNDWKLVNIFVGGNDVCRACHDFHANRTTAHGPEMFKQHLVEAIKILKDNLPR</sequence>
<dbReference type="InterPro" id="IPR038885">
    <property type="entry name" value="PLB1"/>
</dbReference>
<organism evidence="1 2">
    <name type="scientific">Trichostrongylus colubriformis</name>
    <name type="common">Black scour worm</name>
    <dbReference type="NCBI Taxonomy" id="6319"/>
    <lineage>
        <taxon>Eukaryota</taxon>
        <taxon>Metazoa</taxon>
        <taxon>Ecdysozoa</taxon>
        <taxon>Nematoda</taxon>
        <taxon>Chromadorea</taxon>
        <taxon>Rhabditida</taxon>
        <taxon>Rhabditina</taxon>
        <taxon>Rhabditomorpha</taxon>
        <taxon>Strongyloidea</taxon>
        <taxon>Trichostrongylidae</taxon>
        <taxon>Trichostrongylus</taxon>
    </lineage>
</organism>
<dbReference type="InterPro" id="IPR001087">
    <property type="entry name" value="GDSL"/>
</dbReference>
<dbReference type="PANTHER" id="PTHR21325:SF31">
    <property type="entry name" value="GH22081P-RELATED"/>
    <property type="match status" value="1"/>
</dbReference>
<evidence type="ECO:0000313" key="1">
    <source>
        <dbReference type="EMBL" id="KAK5981287.1"/>
    </source>
</evidence>
<dbReference type="PANTHER" id="PTHR21325">
    <property type="entry name" value="PHOSPHOLIPASE B, PLB1"/>
    <property type="match status" value="1"/>
</dbReference>
<dbReference type="AlphaFoldDB" id="A0AAN8ITT2"/>